<name>A0A6P4IHP1_DROKI</name>
<organism evidence="1 2">
    <name type="scientific">Drosophila kikkawai</name>
    <name type="common">Fruit fly</name>
    <dbReference type="NCBI Taxonomy" id="30033"/>
    <lineage>
        <taxon>Eukaryota</taxon>
        <taxon>Metazoa</taxon>
        <taxon>Ecdysozoa</taxon>
        <taxon>Arthropoda</taxon>
        <taxon>Hexapoda</taxon>
        <taxon>Insecta</taxon>
        <taxon>Pterygota</taxon>
        <taxon>Neoptera</taxon>
        <taxon>Endopterygota</taxon>
        <taxon>Diptera</taxon>
        <taxon>Brachycera</taxon>
        <taxon>Muscomorpha</taxon>
        <taxon>Ephydroidea</taxon>
        <taxon>Drosophilidae</taxon>
        <taxon>Drosophila</taxon>
        <taxon>Sophophora</taxon>
    </lineage>
</organism>
<evidence type="ECO:0000313" key="1">
    <source>
        <dbReference type="Proteomes" id="UP001652661"/>
    </source>
</evidence>
<reference evidence="2" key="2">
    <citation type="submission" date="2025-08" db="UniProtKB">
        <authorList>
            <consortium name="RefSeq"/>
        </authorList>
    </citation>
    <scope>IDENTIFICATION</scope>
    <source>
        <strain evidence="2">14028-0561.14</strain>
        <tissue evidence="2">Whole fly</tissue>
    </source>
</reference>
<protein>
    <recommendedName>
        <fullName evidence="3">Protein yippee-like</fullName>
    </recommendedName>
</protein>
<dbReference type="AlphaFoldDB" id="A0A6P4IHP1"/>
<dbReference type="OrthoDB" id="7826393at2759"/>
<sequence length="107" mass="12287">MSNFKIAYACRYCGNIIGYRSAKAGETPYDVLLTRTYNLIHQDRIRVTANGEKFQNLHCSKCRWELGLHCLASEKDCELNGISLLQKAHLLVYDSYEVPFELPPETE</sequence>
<keyword evidence="1" id="KW-1185">Reference proteome</keyword>
<gene>
    <name evidence="2" type="primary">LOC108074678</name>
</gene>
<accession>A0A6P4IHP1</accession>
<dbReference type="Proteomes" id="UP001652661">
    <property type="component" value="Chromosome 2R"/>
</dbReference>
<dbReference type="GeneID" id="108074678"/>
<reference evidence="1" key="1">
    <citation type="submission" date="2025-05" db="UniProtKB">
        <authorList>
            <consortium name="RefSeq"/>
        </authorList>
    </citation>
    <scope>NUCLEOTIDE SEQUENCE [LARGE SCALE GENOMIC DNA]</scope>
    <source>
        <strain evidence="1">14028-0561.14</strain>
    </source>
</reference>
<evidence type="ECO:0008006" key="3">
    <source>
        <dbReference type="Google" id="ProtNLM"/>
    </source>
</evidence>
<dbReference type="OMA" id="KCGMELG"/>
<proteinExistence type="predicted"/>
<evidence type="ECO:0000313" key="2">
    <source>
        <dbReference type="RefSeq" id="XP_017022286.1"/>
    </source>
</evidence>
<dbReference type="RefSeq" id="XP_017022286.1">
    <property type="nucleotide sequence ID" value="XM_017166797.2"/>
</dbReference>